<dbReference type="InterPro" id="IPR052474">
    <property type="entry name" value="UDP-GlcNAc_transferase"/>
</dbReference>
<reference evidence="2 3" key="1">
    <citation type="submission" date="2011-10" db="EMBL/GenBank/DDBJ databases">
        <authorList>
            <person name="Genoscope - CEA"/>
        </authorList>
    </citation>
    <scope>NUCLEOTIDE SEQUENCE [LARGE SCALE GENOMIC DNA]</scope>
    <source>
        <strain evidence="2 3">RCC 1105</strain>
    </source>
</reference>
<sequence length="156" mass="16881">MKKKKKKKSVFVTVGTTSFDALVEAMDSEELIQTLIERGYDSLTIQRGRGTYLPKHIVTSTSSERSSAIKVQVVEFLPSLDAILKEASLVISHAGAGSVFESLSLGKPTLVVVNESLMDNHQVELAETLASLGHVAWTKPDGLLQALNAFDPNSLI</sequence>
<dbReference type="InterPro" id="IPR007235">
    <property type="entry name" value="Glyco_trans_28_C"/>
</dbReference>
<evidence type="ECO:0000259" key="1">
    <source>
        <dbReference type="Pfam" id="PF04101"/>
    </source>
</evidence>
<dbReference type="AlphaFoldDB" id="K8FA04"/>
<dbReference type="Gene3D" id="3.40.50.2000">
    <property type="entry name" value="Glycogen Phosphorylase B"/>
    <property type="match status" value="1"/>
</dbReference>
<feature type="domain" description="Glycosyl transferase family 28 C-terminal" evidence="1">
    <location>
        <begin position="10"/>
        <end position="150"/>
    </location>
</feature>
<name>K8FA04_9CHLO</name>
<dbReference type="EMBL" id="FO082268">
    <property type="protein sequence ID" value="CCO18423.1"/>
    <property type="molecule type" value="Genomic_DNA"/>
</dbReference>
<protein>
    <recommendedName>
        <fullName evidence="1">Glycosyl transferase family 28 C-terminal domain-containing protein</fullName>
    </recommendedName>
</protein>
<dbReference type="PANTHER" id="PTHR47043">
    <property type="entry name" value="UDP-N-ACETYLGLUCOSAMINE TRANSFERASE SUBUNIT ALG13"/>
    <property type="match status" value="1"/>
</dbReference>
<organism evidence="2 3">
    <name type="scientific">Bathycoccus prasinos</name>
    <dbReference type="NCBI Taxonomy" id="41875"/>
    <lineage>
        <taxon>Eukaryota</taxon>
        <taxon>Viridiplantae</taxon>
        <taxon>Chlorophyta</taxon>
        <taxon>Mamiellophyceae</taxon>
        <taxon>Mamiellales</taxon>
        <taxon>Bathycoccaceae</taxon>
        <taxon>Bathycoccus</taxon>
    </lineage>
</organism>
<evidence type="ECO:0000313" key="3">
    <source>
        <dbReference type="Proteomes" id="UP000198341"/>
    </source>
</evidence>
<dbReference type="GO" id="GO:0006488">
    <property type="term" value="P:dolichol-linked oligosaccharide biosynthetic process"/>
    <property type="evidence" value="ECO:0007669"/>
    <property type="project" value="TreeGrafter"/>
</dbReference>
<evidence type="ECO:0000313" key="2">
    <source>
        <dbReference type="EMBL" id="CCO18423.1"/>
    </source>
</evidence>
<dbReference type="GO" id="GO:0016758">
    <property type="term" value="F:hexosyltransferase activity"/>
    <property type="evidence" value="ECO:0007669"/>
    <property type="project" value="InterPro"/>
</dbReference>
<accession>K8FA04</accession>
<gene>
    <name evidence="2" type="ordered locus">Bathy11g00650</name>
</gene>
<dbReference type="eggNOG" id="KOG3349">
    <property type="taxonomic scope" value="Eukaryota"/>
</dbReference>
<dbReference type="RefSeq" id="XP_007510078.1">
    <property type="nucleotide sequence ID" value="XM_007510016.1"/>
</dbReference>
<dbReference type="GO" id="GO:0043541">
    <property type="term" value="C:UDP-N-acetylglucosamine transferase complex"/>
    <property type="evidence" value="ECO:0007669"/>
    <property type="project" value="TreeGrafter"/>
</dbReference>
<dbReference type="GeneID" id="19012751"/>
<dbReference type="KEGG" id="bpg:Bathy11g00650"/>
<dbReference type="OrthoDB" id="20273at2759"/>
<dbReference type="Proteomes" id="UP000198341">
    <property type="component" value="Chromosome 11"/>
</dbReference>
<keyword evidence="3" id="KW-1185">Reference proteome</keyword>
<dbReference type="STRING" id="41875.K8FA04"/>
<dbReference type="Pfam" id="PF04101">
    <property type="entry name" value="Glyco_tran_28_C"/>
    <property type="match status" value="1"/>
</dbReference>
<dbReference type="PANTHER" id="PTHR47043:SF1">
    <property type="entry name" value="UDP-N-ACETYLGLUCOSAMINE TRANSFERASE SUBUNIT ALG13"/>
    <property type="match status" value="1"/>
</dbReference>
<proteinExistence type="predicted"/>
<dbReference type="SUPFAM" id="SSF53756">
    <property type="entry name" value="UDP-Glycosyltransferase/glycogen phosphorylase"/>
    <property type="match status" value="1"/>
</dbReference>